<evidence type="ECO:0000313" key="2">
    <source>
        <dbReference type="EMBL" id="PCK82710.1"/>
    </source>
</evidence>
<dbReference type="EMBL" id="NXDM01000002">
    <property type="protein sequence ID" value="PCK82710.1"/>
    <property type="molecule type" value="Genomic_DNA"/>
</dbReference>
<organism evidence="2 3">
    <name type="scientific">Rhizobium sophoriradicis</name>
    <dbReference type="NCBI Taxonomy" id="1535245"/>
    <lineage>
        <taxon>Bacteria</taxon>
        <taxon>Pseudomonadati</taxon>
        <taxon>Pseudomonadota</taxon>
        <taxon>Alphaproteobacteria</taxon>
        <taxon>Hyphomicrobiales</taxon>
        <taxon>Rhizobiaceae</taxon>
        <taxon>Rhizobium/Agrobacterium group</taxon>
        <taxon>Rhizobium</taxon>
    </lineage>
</organism>
<dbReference type="AlphaFoldDB" id="A0A2A5L0B5"/>
<dbReference type="RefSeq" id="WP_077992472.1">
    <property type="nucleotide sequence ID" value="NZ_NXDM01000002.1"/>
</dbReference>
<gene>
    <name evidence="2" type="ORF">CPT34_03770</name>
</gene>
<comment type="caution">
    <text evidence="2">The sequence shown here is derived from an EMBL/GenBank/DDBJ whole genome shotgun (WGS) entry which is preliminary data.</text>
</comment>
<dbReference type="Proteomes" id="UP000218807">
    <property type="component" value="Unassembled WGS sequence"/>
</dbReference>
<keyword evidence="3" id="KW-1185">Reference proteome</keyword>
<accession>A0A2A5L0B5</accession>
<evidence type="ECO:0000256" key="1">
    <source>
        <dbReference type="SAM" id="MobiDB-lite"/>
    </source>
</evidence>
<sequence>MDRTRTVRSQAVLTTALLPSGSRPRKNLDSCGKPFKSDSGKGISMVRDEHAIAGCNDRARVAGVDIAVPVSAKTKAKTTTKTV</sequence>
<name>A0A2A5L0B5_9HYPH</name>
<protein>
    <submittedName>
        <fullName evidence="2">Uncharacterized protein</fullName>
    </submittedName>
</protein>
<reference evidence="2 3" key="1">
    <citation type="submission" date="2017-09" db="EMBL/GenBank/DDBJ databases">
        <title>Comparative genomics of rhizobia isolated from Phaseolus vulgaris in China.</title>
        <authorList>
            <person name="Tong W."/>
        </authorList>
    </citation>
    <scope>NUCLEOTIDE SEQUENCE [LARGE SCALE GENOMIC DNA]</scope>
    <source>
        <strain evidence="2 3">L101</strain>
    </source>
</reference>
<feature type="region of interest" description="Disordered" evidence="1">
    <location>
        <begin position="1"/>
        <end position="42"/>
    </location>
</feature>
<evidence type="ECO:0000313" key="3">
    <source>
        <dbReference type="Proteomes" id="UP000218807"/>
    </source>
</evidence>
<proteinExistence type="predicted"/>